<evidence type="ECO:0000256" key="1">
    <source>
        <dbReference type="SAM" id="MobiDB-lite"/>
    </source>
</evidence>
<accession>M2YLJ8</accession>
<dbReference type="AlphaFoldDB" id="M2YLJ8"/>
<feature type="compositionally biased region" description="Polar residues" evidence="1">
    <location>
        <begin position="29"/>
        <end position="45"/>
    </location>
</feature>
<feature type="region of interest" description="Disordered" evidence="1">
    <location>
        <begin position="1"/>
        <end position="63"/>
    </location>
</feature>
<feature type="compositionally biased region" description="Low complexity" evidence="1">
    <location>
        <begin position="48"/>
        <end position="58"/>
    </location>
</feature>
<gene>
    <name evidence="2" type="ORF">H074_08476</name>
</gene>
<keyword evidence="3" id="KW-1185">Reference proteome</keyword>
<sequence>MMIPERQTGSGGDQARGFAEHGHRVGIPGTQTRRTGLLGDQSQGPLRSGNGVVSSGGSAKASLPTLRVGKEAFTDT</sequence>
<dbReference type="Proteomes" id="UP000054226">
    <property type="component" value="Unassembled WGS sequence"/>
</dbReference>
<evidence type="ECO:0000313" key="2">
    <source>
        <dbReference type="EMBL" id="EME62715.1"/>
    </source>
</evidence>
<evidence type="ECO:0000313" key="3">
    <source>
        <dbReference type="Proteomes" id="UP000054226"/>
    </source>
</evidence>
<dbReference type="EMBL" id="AOHO01000038">
    <property type="protein sequence ID" value="EME62715.1"/>
    <property type="molecule type" value="Genomic_DNA"/>
</dbReference>
<protein>
    <submittedName>
        <fullName evidence="2">Uncharacterized protein</fullName>
    </submittedName>
</protein>
<organism evidence="2 3">
    <name type="scientific">Amycolatopsis decaplanina DSM 44594</name>
    <dbReference type="NCBI Taxonomy" id="1284240"/>
    <lineage>
        <taxon>Bacteria</taxon>
        <taxon>Bacillati</taxon>
        <taxon>Actinomycetota</taxon>
        <taxon>Actinomycetes</taxon>
        <taxon>Pseudonocardiales</taxon>
        <taxon>Pseudonocardiaceae</taxon>
        <taxon>Amycolatopsis</taxon>
    </lineage>
</organism>
<proteinExistence type="predicted"/>
<reference evidence="2 3" key="1">
    <citation type="journal article" date="2013" name="Genome Announc.">
        <title>Draft Genome Sequence of Amycolatopsis decaplanina Strain DSM 44594T.</title>
        <authorList>
            <person name="Kaur N."/>
            <person name="Kumar S."/>
            <person name="Bala M."/>
            <person name="Raghava G.P."/>
            <person name="Mayilraj S."/>
        </authorList>
    </citation>
    <scope>NUCLEOTIDE SEQUENCE [LARGE SCALE GENOMIC DNA]</scope>
    <source>
        <strain evidence="2 3">DSM 44594</strain>
    </source>
</reference>
<comment type="caution">
    <text evidence="2">The sequence shown here is derived from an EMBL/GenBank/DDBJ whole genome shotgun (WGS) entry which is preliminary data.</text>
</comment>
<name>M2YLJ8_9PSEU</name>